<dbReference type="RefSeq" id="WP_183694781.1">
    <property type="nucleotide sequence ID" value="NZ_JACICA010000002.1"/>
</dbReference>
<dbReference type="InterPro" id="IPR036249">
    <property type="entry name" value="Thioredoxin-like_sf"/>
</dbReference>
<keyword evidence="5" id="KW-0732">Signal</keyword>
<comment type="caution">
    <text evidence="7">The sequence shown here is derived from an EMBL/GenBank/DDBJ whole genome shotgun (WGS) entry which is preliminary data.</text>
</comment>
<dbReference type="AlphaFoldDB" id="A0A7W5XXG9"/>
<dbReference type="InterPro" id="IPR050553">
    <property type="entry name" value="Thioredoxin_ResA/DsbE_sf"/>
</dbReference>
<evidence type="ECO:0000256" key="5">
    <source>
        <dbReference type="SAM" id="SignalP"/>
    </source>
</evidence>
<evidence type="ECO:0000313" key="8">
    <source>
        <dbReference type="Proteomes" id="UP000541425"/>
    </source>
</evidence>
<dbReference type="SUPFAM" id="SSF52833">
    <property type="entry name" value="Thioredoxin-like"/>
    <property type="match status" value="1"/>
</dbReference>
<keyword evidence="2" id="KW-0201">Cytochrome c-type biogenesis</keyword>
<dbReference type="PANTHER" id="PTHR42852">
    <property type="entry name" value="THIOL:DISULFIDE INTERCHANGE PROTEIN DSBE"/>
    <property type="match status" value="1"/>
</dbReference>
<dbReference type="GO" id="GO:0017004">
    <property type="term" value="P:cytochrome complex assembly"/>
    <property type="evidence" value="ECO:0007669"/>
    <property type="project" value="UniProtKB-KW"/>
</dbReference>
<protein>
    <submittedName>
        <fullName evidence="7">Peroxiredoxin</fullName>
    </submittedName>
</protein>
<dbReference type="PANTHER" id="PTHR42852:SF6">
    <property type="entry name" value="THIOL:DISULFIDE INTERCHANGE PROTEIN DSBE"/>
    <property type="match status" value="1"/>
</dbReference>
<comment type="subcellular location">
    <subcellularLocation>
        <location evidence="1">Cell envelope</location>
    </subcellularLocation>
</comment>
<feature type="chain" id="PRO_5030697690" evidence="5">
    <location>
        <begin position="23"/>
        <end position="337"/>
    </location>
</feature>
<evidence type="ECO:0000259" key="6">
    <source>
        <dbReference type="PROSITE" id="PS51352"/>
    </source>
</evidence>
<accession>A0A7W5XXG9</accession>
<dbReference type="GO" id="GO:0016209">
    <property type="term" value="F:antioxidant activity"/>
    <property type="evidence" value="ECO:0007669"/>
    <property type="project" value="InterPro"/>
</dbReference>
<dbReference type="EMBL" id="JACICA010000002">
    <property type="protein sequence ID" value="MBB3702185.1"/>
    <property type="molecule type" value="Genomic_DNA"/>
</dbReference>
<dbReference type="GO" id="GO:0030313">
    <property type="term" value="C:cell envelope"/>
    <property type="evidence" value="ECO:0007669"/>
    <property type="project" value="UniProtKB-SubCell"/>
</dbReference>
<dbReference type="InterPro" id="IPR013766">
    <property type="entry name" value="Thioredoxin_domain"/>
</dbReference>
<dbReference type="Pfam" id="PF00578">
    <property type="entry name" value="AhpC-TSA"/>
    <property type="match status" value="1"/>
</dbReference>
<reference evidence="7 8" key="1">
    <citation type="submission" date="2020-08" db="EMBL/GenBank/DDBJ databases">
        <title>Genomic Encyclopedia of Type Strains, Phase IV (KMG-IV): sequencing the most valuable type-strain genomes for metagenomic binning, comparative biology and taxonomic classification.</title>
        <authorList>
            <person name="Goeker M."/>
        </authorList>
    </citation>
    <scope>NUCLEOTIDE SEQUENCE [LARGE SCALE GENOMIC DNA]</scope>
    <source>
        <strain evidence="7 8">DSM 22548</strain>
    </source>
</reference>
<dbReference type="GO" id="GO:0016491">
    <property type="term" value="F:oxidoreductase activity"/>
    <property type="evidence" value="ECO:0007669"/>
    <property type="project" value="InterPro"/>
</dbReference>
<keyword evidence="3" id="KW-1015">Disulfide bond</keyword>
<evidence type="ECO:0000256" key="4">
    <source>
        <dbReference type="ARBA" id="ARBA00023284"/>
    </source>
</evidence>
<dbReference type="Gene3D" id="3.40.30.10">
    <property type="entry name" value="Glutaredoxin"/>
    <property type="match status" value="1"/>
</dbReference>
<evidence type="ECO:0000256" key="1">
    <source>
        <dbReference type="ARBA" id="ARBA00004196"/>
    </source>
</evidence>
<evidence type="ECO:0000313" key="7">
    <source>
        <dbReference type="EMBL" id="MBB3702185.1"/>
    </source>
</evidence>
<proteinExistence type="predicted"/>
<dbReference type="Proteomes" id="UP000541425">
    <property type="component" value="Unassembled WGS sequence"/>
</dbReference>
<sequence>MLTRRSLCSLFLLALVVLTACGPDKHHVRITGEFKNLNNAEFYVYNDGEKFAGIDTVRIEDGKFRYEKALESTEVLTLLYPNFSRTLVIAEPGTTIHIAGDAGKLSDVDVSGTESNERLSKFRHTNLGKPASNVRMAAAQYIRDNATTLDGLVLFLEYFAGEKELDAPTALQLLDLLKQKQADKVLITQLDARLRPLLSNSARMPLQNFSATALNGTVVSNATLKGKPSLVVFWANWSAESTEMLNCVKRLQRAYGSKMQIVTVSMDTSIPDCRHRVTADTLTVPTLCDGKAFRSPVAEKLGVRYVPGNILVDAAGRVVARDIPAADLESRVSKLLE</sequence>
<feature type="signal peptide" evidence="5">
    <location>
        <begin position="1"/>
        <end position="22"/>
    </location>
</feature>
<gene>
    <name evidence="7" type="ORF">FHS60_000638</name>
</gene>
<organism evidence="7 8">
    <name type="scientific">Alloprevotella rava</name>
    <dbReference type="NCBI Taxonomy" id="671218"/>
    <lineage>
        <taxon>Bacteria</taxon>
        <taxon>Pseudomonadati</taxon>
        <taxon>Bacteroidota</taxon>
        <taxon>Bacteroidia</taxon>
        <taxon>Bacteroidales</taxon>
        <taxon>Prevotellaceae</taxon>
        <taxon>Alloprevotella</taxon>
    </lineage>
</organism>
<dbReference type="InterPro" id="IPR000866">
    <property type="entry name" value="AhpC/TSA"/>
</dbReference>
<dbReference type="Pfam" id="PF14289">
    <property type="entry name" value="DUF4369"/>
    <property type="match status" value="1"/>
</dbReference>
<keyword evidence="4" id="KW-0676">Redox-active center</keyword>
<evidence type="ECO:0000256" key="2">
    <source>
        <dbReference type="ARBA" id="ARBA00022748"/>
    </source>
</evidence>
<dbReference type="InterPro" id="IPR025380">
    <property type="entry name" value="DUF4369"/>
</dbReference>
<name>A0A7W5XXG9_9BACT</name>
<dbReference type="CDD" id="cd02966">
    <property type="entry name" value="TlpA_like_family"/>
    <property type="match status" value="1"/>
</dbReference>
<feature type="domain" description="Thioredoxin" evidence="6">
    <location>
        <begin position="200"/>
        <end position="337"/>
    </location>
</feature>
<evidence type="ECO:0000256" key="3">
    <source>
        <dbReference type="ARBA" id="ARBA00023157"/>
    </source>
</evidence>
<dbReference type="PROSITE" id="PS51257">
    <property type="entry name" value="PROKAR_LIPOPROTEIN"/>
    <property type="match status" value="1"/>
</dbReference>
<dbReference type="PROSITE" id="PS51352">
    <property type="entry name" value="THIOREDOXIN_2"/>
    <property type="match status" value="1"/>
</dbReference>